<sequence length="142" mass="15134">MSHTPSDAHPDAQQHLTTQAIELSMAAPQVVAQRLTRMALAGINPSQGDHDELMLMGSEKLLAFQQSWVAMWHQAWHAQVAMAESLTRGSLALASGNDAHDDHPAQWLMQMPTAAAKVLSAGLAPVHGQAMANARRLSATGA</sequence>
<dbReference type="NCBIfam" id="NF045536">
    <property type="entry name" value="phasin_PhaP6"/>
    <property type="match status" value="1"/>
</dbReference>
<evidence type="ECO:0000313" key="2">
    <source>
        <dbReference type="Proteomes" id="UP000294593"/>
    </source>
</evidence>
<organism evidence="1 2">
    <name type="scientific">Aquabacterium commune</name>
    <dbReference type="NCBI Taxonomy" id="70586"/>
    <lineage>
        <taxon>Bacteria</taxon>
        <taxon>Pseudomonadati</taxon>
        <taxon>Pseudomonadota</taxon>
        <taxon>Betaproteobacteria</taxon>
        <taxon>Burkholderiales</taxon>
        <taxon>Aquabacterium</taxon>
    </lineage>
</organism>
<accession>A0A4R6RI27</accession>
<evidence type="ECO:0008006" key="3">
    <source>
        <dbReference type="Google" id="ProtNLM"/>
    </source>
</evidence>
<dbReference type="RefSeq" id="WP_243738549.1">
    <property type="nucleotide sequence ID" value="NZ_SNXW01000002.1"/>
</dbReference>
<reference evidence="1 2" key="1">
    <citation type="submission" date="2019-03" db="EMBL/GenBank/DDBJ databases">
        <title>Genomic Encyclopedia of Type Strains, Phase IV (KMG-IV): sequencing the most valuable type-strain genomes for metagenomic binning, comparative biology and taxonomic classification.</title>
        <authorList>
            <person name="Goeker M."/>
        </authorList>
    </citation>
    <scope>NUCLEOTIDE SEQUENCE [LARGE SCALE GENOMIC DNA]</scope>
    <source>
        <strain evidence="1 2">DSM 11901</strain>
    </source>
</reference>
<proteinExistence type="predicted"/>
<dbReference type="Proteomes" id="UP000294593">
    <property type="component" value="Unassembled WGS sequence"/>
</dbReference>
<dbReference type="EMBL" id="SNXW01000002">
    <property type="protein sequence ID" value="TDP86073.1"/>
    <property type="molecule type" value="Genomic_DNA"/>
</dbReference>
<dbReference type="AlphaFoldDB" id="A0A4R6RI27"/>
<gene>
    <name evidence="1" type="ORF">EV672_102424</name>
</gene>
<dbReference type="InterPro" id="IPR053785">
    <property type="entry name" value="PhaP6-like"/>
</dbReference>
<name>A0A4R6RI27_9BURK</name>
<evidence type="ECO:0000313" key="1">
    <source>
        <dbReference type="EMBL" id="TDP86073.1"/>
    </source>
</evidence>
<comment type="caution">
    <text evidence="1">The sequence shown here is derived from an EMBL/GenBank/DDBJ whole genome shotgun (WGS) entry which is preliminary data.</text>
</comment>
<protein>
    <recommendedName>
        <fullName evidence="3">Phasin protein</fullName>
    </recommendedName>
</protein>
<keyword evidence="2" id="KW-1185">Reference proteome</keyword>